<dbReference type="AlphaFoldDB" id="A0A845QIT4"/>
<keyword evidence="6 11" id="KW-0378">Hydrolase</keyword>
<dbReference type="Gene3D" id="3.90.79.20">
    <property type="match status" value="1"/>
</dbReference>
<comment type="caution">
    <text evidence="11">The sequence shown here is derived from an EMBL/GenBank/DDBJ whole genome shotgun (WGS) entry which is preliminary data.</text>
</comment>
<comment type="cofactor">
    <cofactor evidence="1">
        <name>Mg(2+)</name>
        <dbReference type="ChEBI" id="CHEBI:18420"/>
    </cofactor>
</comment>
<dbReference type="GO" id="GO:0035529">
    <property type="term" value="F:NADH pyrophosphatase activity"/>
    <property type="evidence" value="ECO:0007669"/>
    <property type="project" value="TreeGrafter"/>
</dbReference>
<dbReference type="SUPFAM" id="SSF55811">
    <property type="entry name" value="Nudix"/>
    <property type="match status" value="1"/>
</dbReference>
<dbReference type="Pfam" id="PF09297">
    <property type="entry name" value="Zn_ribbon_NUD"/>
    <property type="match status" value="1"/>
</dbReference>
<dbReference type="InterPro" id="IPR015376">
    <property type="entry name" value="Znr_NADH_PPase"/>
</dbReference>
<accession>A0A845QIT4</accession>
<dbReference type="InterPro" id="IPR049734">
    <property type="entry name" value="NudC-like_C"/>
</dbReference>
<proteinExistence type="inferred from homology"/>
<dbReference type="PROSITE" id="PS00893">
    <property type="entry name" value="NUDIX_BOX"/>
    <property type="match status" value="1"/>
</dbReference>
<keyword evidence="12" id="KW-1185">Reference proteome</keyword>
<dbReference type="EC" id="3.6.1.22" evidence="4"/>
<evidence type="ECO:0000256" key="7">
    <source>
        <dbReference type="ARBA" id="ARBA00022842"/>
    </source>
</evidence>
<sequence>MIQELGERKLYNEFEKKEAEAEDWVFVFDEDRILVRKGSNGRLTVPSAAFFEGADLQYLFRIEKDGYFLMKSDGESVIQQLLNDGYFWESTRNLRDLEHKELAFAASTAHHLYQWYRTSRFCGRCGKRLKPDDKERMMRCACCGNTVYPRIAPAVIVGVINGDKILLTKYNGRAYKKYALIAGFTEIGETAEETVSREVMEEAGLKVKDITYYKSQPWGTDCNLLLGFFCHVDGNDEITMDSEELSVAEWVSRDEMDVKDDGISLTREMMRIFKEGKVE</sequence>
<dbReference type="NCBIfam" id="NF001299">
    <property type="entry name" value="PRK00241.1"/>
    <property type="match status" value="1"/>
</dbReference>
<comment type="catalytic activity">
    <reaction evidence="9">
        <text>a 5'-end NAD(+)-phospho-ribonucleoside in mRNA + H2O = a 5'-end phospho-adenosine-phospho-ribonucleoside in mRNA + beta-nicotinamide D-ribonucleotide + 2 H(+)</text>
        <dbReference type="Rhea" id="RHEA:60876"/>
        <dbReference type="Rhea" id="RHEA-COMP:15698"/>
        <dbReference type="Rhea" id="RHEA-COMP:15719"/>
        <dbReference type="ChEBI" id="CHEBI:14649"/>
        <dbReference type="ChEBI" id="CHEBI:15377"/>
        <dbReference type="ChEBI" id="CHEBI:15378"/>
        <dbReference type="ChEBI" id="CHEBI:144029"/>
        <dbReference type="ChEBI" id="CHEBI:144051"/>
    </reaction>
    <physiologicalReaction direction="left-to-right" evidence="9">
        <dbReference type="Rhea" id="RHEA:60877"/>
    </physiologicalReaction>
</comment>
<dbReference type="EMBL" id="QXWK01000008">
    <property type="protein sequence ID" value="NBH60885.1"/>
    <property type="molecule type" value="Genomic_DNA"/>
</dbReference>
<dbReference type="GO" id="GO:0006742">
    <property type="term" value="P:NADP+ catabolic process"/>
    <property type="evidence" value="ECO:0007669"/>
    <property type="project" value="TreeGrafter"/>
</dbReference>
<evidence type="ECO:0000313" key="12">
    <source>
        <dbReference type="Proteomes" id="UP000446866"/>
    </source>
</evidence>
<dbReference type="InterPro" id="IPR015797">
    <property type="entry name" value="NUDIX_hydrolase-like_dom_sf"/>
</dbReference>
<dbReference type="GO" id="GO:0046872">
    <property type="term" value="F:metal ion binding"/>
    <property type="evidence" value="ECO:0007669"/>
    <property type="project" value="UniProtKB-KW"/>
</dbReference>
<name>A0A845QIT4_9FIRM</name>
<dbReference type="RefSeq" id="WP_160201181.1">
    <property type="nucleotide sequence ID" value="NZ_QXWK01000008.1"/>
</dbReference>
<evidence type="ECO:0000256" key="8">
    <source>
        <dbReference type="ARBA" id="ARBA00023027"/>
    </source>
</evidence>
<dbReference type="InterPro" id="IPR050241">
    <property type="entry name" value="NAD-cap_RNA_hydrolase_NudC"/>
</dbReference>
<dbReference type="PANTHER" id="PTHR42904">
    <property type="entry name" value="NUDIX HYDROLASE, NUDC SUBFAMILY"/>
    <property type="match status" value="1"/>
</dbReference>
<evidence type="ECO:0000256" key="6">
    <source>
        <dbReference type="ARBA" id="ARBA00022801"/>
    </source>
</evidence>
<dbReference type="PANTHER" id="PTHR42904:SF6">
    <property type="entry name" value="NAD-CAPPED RNA HYDROLASE NUDT12"/>
    <property type="match status" value="1"/>
</dbReference>
<comment type="similarity">
    <text evidence="3">Belongs to the Nudix hydrolase family. NudC subfamily.</text>
</comment>
<evidence type="ECO:0000313" key="11">
    <source>
        <dbReference type="EMBL" id="NBH60885.1"/>
    </source>
</evidence>
<evidence type="ECO:0000256" key="1">
    <source>
        <dbReference type="ARBA" id="ARBA00001946"/>
    </source>
</evidence>
<keyword evidence="8" id="KW-0520">NAD</keyword>
<evidence type="ECO:0000256" key="9">
    <source>
        <dbReference type="ARBA" id="ARBA00023679"/>
    </source>
</evidence>
<evidence type="ECO:0000256" key="2">
    <source>
        <dbReference type="ARBA" id="ARBA00001947"/>
    </source>
</evidence>
<keyword evidence="5" id="KW-0479">Metal-binding</keyword>
<dbReference type="Proteomes" id="UP000446866">
    <property type="component" value="Unassembled WGS sequence"/>
</dbReference>
<dbReference type="Pfam" id="PF00293">
    <property type="entry name" value="NUDIX"/>
    <property type="match status" value="1"/>
</dbReference>
<feature type="domain" description="Nudix hydrolase" evidence="10">
    <location>
        <begin position="150"/>
        <end position="275"/>
    </location>
</feature>
<organism evidence="11 12">
    <name type="scientific">Anaerotruncus colihominis</name>
    <dbReference type="NCBI Taxonomy" id="169435"/>
    <lineage>
        <taxon>Bacteria</taxon>
        <taxon>Bacillati</taxon>
        <taxon>Bacillota</taxon>
        <taxon>Clostridia</taxon>
        <taxon>Eubacteriales</taxon>
        <taxon>Oscillospiraceae</taxon>
        <taxon>Anaerotruncus</taxon>
    </lineage>
</organism>
<dbReference type="Gene3D" id="3.90.79.10">
    <property type="entry name" value="Nucleoside Triphosphate Pyrophosphohydrolase"/>
    <property type="match status" value="1"/>
</dbReference>
<comment type="cofactor">
    <cofactor evidence="2">
        <name>Zn(2+)</name>
        <dbReference type="ChEBI" id="CHEBI:29105"/>
    </cofactor>
</comment>
<protein>
    <recommendedName>
        <fullName evidence="4">NAD(+) diphosphatase</fullName>
        <ecNumber evidence="4">3.6.1.22</ecNumber>
    </recommendedName>
</protein>
<reference evidence="11 12" key="1">
    <citation type="submission" date="2018-08" db="EMBL/GenBank/DDBJ databases">
        <title>Murine metabolic-syndrome-specific gut microbial biobank.</title>
        <authorList>
            <person name="Liu C."/>
        </authorList>
    </citation>
    <scope>NUCLEOTIDE SEQUENCE [LARGE SCALE GENOMIC DNA]</scope>
    <source>
        <strain evidence="11 12">28</strain>
    </source>
</reference>
<evidence type="ECO:0000256" key="5">
    <source>
        <dbReference type="ARBA" id="ARBA00022723"/>
    </source>
</evidence>
<dbReference type="PROSITE" id="PS51462">
    <property type="entry name" value="NUDIX"/>
    <property type="match status" value="1"/>
</dbReference>
<evidence type="ECO:0000256" key="3">
    <source>
        <dbReference type="ARBA" id="ARBA00009595"/>
    </source>
</evidence>
<evidence type="ECO:0000256" key="4">
    <source>
        <dbReference type="ARBA" id="ARBA00012381"/>
    </source>
</evidence>
<dbReference type="GO" id="GO:0019677">
    <property type="term" value="P:NAD+ catabolic process"/>
    <property type="evidence" value="ECO:0007669"/>
    <property type="project" value="TreeGrafter"/>
</dbReference>
<keyword evidence="7" id="KW-0460">Magnesium</keyword>
<dbReference type="InterPro" id="IPR000086">
    <property type="entry name" value="NUDIX_hydrolase_dom"/>
</dbReference>
<evidence type="ECO:0000259" key="10">
    <source>
        <dbReference type="PROSITE" id="PS51462"/>
    </source>
</evidence>
<dbReference type="CDD" id="cd03429">
    <property type="entry name" value="NUDIX_NADH_pyrophosphatase_Nudt13"/>
    <property type="match status" value="1"/>
</dbReference>
<dbReference type="InterPro" id="IPR020084">
    <property type="entry name" value="NUDIX_hydrolase_CS"/>
</dbReference>
<dbReference type="GO" id="GO:0005829">
    <property type="term" value="C:cytosol"/>
    <property type="evidence" value="ECO:0007669"/>
    <property type="project" value="TreeGrafter"/>
</dbReference>
<gene>
    <name evidence="11" type="ORF">D0435_04355</name>
</gene>